<dbReference type="Proteomes" id="UP000554482">
    <property type="component" value="Unassembled WGS sequence"/>
</dbReference>
<dbReference type="Pfam" id="PF14368">
    <property type="entry name" value="LTP_2"/>
    <property type="match status" value="1"/>
</dbReference>
<sequence length="121" mass="12895">MKEVLVKSKKCLCLLVKNRNDPTLGLKINATLALNLPSVCKSDVTIADCPALLHLPPNSPDAKVFQQFEKSLHKSPPTPPDAHSANSTSTVGSGAQGNKCLELKIISQVSLWLSALLLLIG</sequence>
<protein>
    <submittedName>
        <fullName evidence="4">Yls3</fullName>
    </submittedName>
</protein>
<accession>A0A7J6WK58</accession>
<gene>
    <name evidence="4" type="ORF">FRX31_013091</name>
</gene>
<proteinExistence type="inferred from homology"/>
<name>A0A7J6WK58_THATH</name>
<evidence type="ECO:0000313" key="5">
    <source>
        <dbReference type="Proteomes" id="UP000554482"/>
    </source>
</evidence>
<dbReference type="PANTHER" id="PTHR33044">
    <property type="entry name" value="BIFUNCTIONAL INHIBITOR/LIPID-TRANSFER PROTEIN/SEED STORAGE 2S ALBUMIN SUPERFAMILY PROTEIN-RELATED"/>
    <property type="match status" value="1"/>
</dbReference>
<evidence type="ECO:0000256" key="1">
    <source>
        <dbReference type="ARBA" id="ARBA00009748"/>
    </source>
</evidence>
<dbReference type="AlphaFoldDB" id="A0A7J6WK58"/>
<organism evidence="4 5">
    <name type="scientific">Thalictrum thalictroides</name>
    <name type="common">Rue-anemone</name>
    <name type="synonym">Anemone thalictroides</name>
    <dbReference type="NCBI Taxonomy" id="46969"/>
    <lineage>
        <taxon>Eukaryota</taxon>
        <taxon>Viridiplantae</taxon>
        <taxon>Streptophyta</taxon>
        <taxon>Embryophyta</taxon>
        <taxon>Tracheophyta</taxon>
        <taxon>Spermatophyta</taxon>
        <taxon>Magnoliopsida</taxon>
        <taxon>Ranunculales</taxon>
        <taxon>Ranunculaceae</taxon>
        <taxon>Thalictroideae</taxon>
        <taxon>Thalictrum</taxon>
    </lineage>
</organism>
<dbReference type="EMBL" id="JABWDY010014810">
    <property type="protein sequence ID" value="KAF5197328.1"/>
    <property type="molecule type" value="Genomic_DNA"/>
</dbReference>
<feature type="compositionally biased region" description="Polar residues" evidence="2">
    <location>
        <begin position="84"/>
        <end position="93"/>
    </location>
</feature>
<keyword evidence="5" id="KW-1185">Reference proteome</keyword>
<feature type="domain" description="Bifunctional inhibitor/plant lipid transfer protein/seed storage helical" evidence="3">
    <location>
        <begin position="2"/>
        <end position="49"/>
    </location>
</feature>
<comment type="similarity">
    <text evidence="1">Belongs to the plant LTP family.</text>
</comment>
<comment type="caution">
    <text evidence="4">The sequence shown here is derived from an EMBL/GenBank/DDBJ whole genome shotgun (WGS) entry which is preliminary data.</text>
</comment>
<evidence type="ECO:0000259" key="3">
    <source>
        <dbReference type="Pfam" id="PF14368"/>
    </source>
</evidence>
<dbReference type="InterPro" id="IPR016140">
    <property type="entry name" value="Bifunc_inhib/LTP/seed_store"/>
</dbReference>
<dbReference type="CDD" id="cd00010">
    <property type="entry name" value="AAI_LTSS"/>
    <property type="match status" value="1"/>
</dbReference>
<feature type="region of interest" description="Disordered" evidence="2">
    <location>
        <begin position="66"/>
        <end position="95"/>
    </location>
</feature>
<evidence type="ECO:0000313" key="4">
    <source>
        <dbReference type="EMBL" id="KAF5197328.1"/>
    </source>
</evidence>
<dbReference type="OrthoDB" id="10588057at2759"/>
<evidence type="ECO:0000256" key="2">
    <source>
        <dbReference type="SAM" id="MobiDB-lite"/>
    </source>
</evidence>
<dbReference type="InterPro" id="IPR043325">
    <property type="entry name" value="LTSS"/>
</dbReference>
<reference evidence="4 5" key="1">
    <citation type="submission" date="2020-06" db="EMBL/GenBank/DDBJ databases">
        <title>Transcriptomic and genomic resources for Thalictrum thalictroides and T. hernandezii: Facilitating candidate gene discovery in an emerging model plant lineage.</title>
        <authorList>
            <person name="Arias T."/>
            <person name="Riano-Pachon D.M."/>
            <person name="Di Stilio V.S."/>
        </authorList>
    </citation>
    <scope>NUCLEOTIDE SEQUENCE [LARGE SCALE GENOMIC DNA]</scope>
    <source>
        <strain evidence="5">cv. WT478/WT964</strain>
        <tissue evidence="4">Leaves</tissue>
    </source>
</reference>